<dbReference type="NCBIfam" id="NF001750">
    <property type="entry name" value="PRK00476.1"/>
    <property type="match status" value="1"/>
</dbReference>
<evidence type="ECO:0000313" key="10">
    <source>
        <dbReference type="Proteomes" id="UP000315724"/>
    </source>
</evidence>
<dbReference type="PANTHER" id="PTHR22594:SF5">
    <property type="entry name" value="ASPARTATE--TRNA LIGASE, MITOCHONDRIAL"/>
    <property type="match status" value="1"/>
</dbReference>
<feature type="binding site" evidence="7">
    <location>
        <begin position="536"/>
        <end position="539"/>
    </location>
    <ligand>
        <name>ATP</name>
        <dbReference type="ChEBI" id="CHEBI:30616"/>
    </ligand>
</feature>
<dbReference type="InterPro" id="IPR012340">
    <property type="entry name" value="NA-bd_OB-fold"/>
</dbReference>
<evidence type="ECO:0000256" key="5">
    <source>
        <dbReference type="ARBA" id="ARBA00022917"/>
    </source>
</evidence>
<keyword evidence="4 7" id="KW-0067">ATP-binding</keyword>
<feature type="binding site" evidence="7">
    <location>
        <position position="221"/>
    </location>
    <ligand>
        <name>L-aspartate</name>
        <dbReference type="ChEBI" id="CHEBI:29991"/>
    </ligand>
</feature>
<dbReference type="Pfam" id="PF01336">
    <property type="entry name" value="tRNA_anti-codon"/>
    <property type="match status" value="1"/>
</dbReference>
<dbReference type="PRINTS" id="PR01042">
    <property type="entry name" value="TRNASYNTHASP"/>
</dbReference>
<reference evidence="9 10" key="1">
    <citation type="submission" date="2019-02" db="EMBL/GenBank/DDBJ databases">
        <title>Deep-cultivation of Planctomycetes and their phenomic and genomic characterization uncovers novel biology.</title>
        <authorList>
            <person name="Wiegand S."/>
            <person name="Jogler M."/>
            <person name="Boedeker C."/>
            <person name="Pinto D."/>
            <person name="Vollmers J."/>
            <person name="Rivas-Marin E."/>
            <person name="Kohn T."/>
            <person name="Peeters S.H."/>
            <person name="Heuer A."/>
            <person name="Rast P."/>
            <person name="Oberbeckmann S."/>
            <person name="Bunk B."/>
            <person name="Jeske O."/>
            <person name="Meyerdierks A."/>
            <person name="Storesund J.E."/>
            <person name="Kallscheuer N."/>
            <person name="Luecker S."/>
            <person name="Lage O.M."/>
            <person name="Pohl T."/>
            <person name="Merkel B.J."/>
            <person name="Hornburger P."/>
            <person name="Mueller R.-W."/>
            <person name="Bruemmer F."/>
            <person name="Labrenz M."/>
            <person name="Spormann A.M."/>
            <person name="Op den Camp H."/>
            <person name="Overmann J."/>
            <person name="Amann R."/>
            <person name="Jetten M.S.M."/>
            <person name="Mascher T."/>
            <person name="Medema M.H."/>
            <person name="Devos D.P."/>
            <person name="Kaster A.-K."/>
            <person name="Ovreas L."/>
            <person name="Rohde M."/>
            <person name="Galperin M.Y."/>
            <person name="Jogler C."/>
        </authorList>
    </citation>
    <scope>NUCLEOTIDE SEQUENCE [LARGE SCALE GENOMIC DNA]</scope>
    <source>
        <strain evidence="9 10">Mal48</strain>
    </source>
</reference>
<dbReference type="Pfam" id="PF02938">
    <property type="entry name" value="GAD"/>
    <property type="match status" value="1"/>
</dbReference>
<keyword evidence="7" id="KW-0963">Cytoplasm</keyword>
<dbReference type="SUPFAM" id="SSF55261">
    <property type="entry name" value="GAD domain-like"/>
    <property type="match status" value="1"/>
</dbReference>
<evidence type="ECO:0000256" key="6">
    <source>
        <dbReference type="ARBA" id="ARBA00023146"/>
    </source>
</evidence>
<dbReference type="InterPro" id="IPR004524">
    <property type="entry name" value="Asp-tRNA-ligase_1"/>
</dbReference>
<keyword evidence="10" id="KW-1185">Reference proteome</keyword>
<keyword evidence="5 7" id="KW-0648">Protein biosynthesis</keyword>
<dbReference type="GO" id="GO:0004815">
    <property type="term" value="F:aspartate-tRNA ligase activity"/>
    <property type="evidence" value="ECO:0007669"/>
    <property type="project" value="UniProtKB-UniRule"/>
</dbReference>
<dbReference type="CDD" id="cd04317">
    <property type="entry name" value="EcAspRS_like_N"/>
    <property type="match status" value="1"/>
</dbReference>
<comment type="caution">
    <text evidence="7">Lacks conserved residue(s) required for the propagation of feature annotation.</text>
</comment>
<feature type="binding site" evidence="7">
    <location>
        <position position="230"/>
    </location>
    <ligand>
        <name>ATP</name>
        <dbReference type="ChEBI" id="CHEBI:30616"/>
    </ligand>
</feature>
<dbReference type="InterPro" id="IPR047089">
    <property type="entry name" value="Asp-tRNA-ligase_1_N"/>
</dbReference>
<feature type="binding site" evidence="7">
    <location>
        <begin position="221"/>
        <end position="223"/>
    </location>
    <ligand>
        <name>ATP</name>
        <dbReference type="ChEBI" id="CHEBI:30616"/>
    </ligand>
</feature>
<proteinExistence type="inferred from homology"/>
<dbReference type="Gene3D" id="2.40.50.140">
    <property type="entry name" value="Nucleic acid-binding proteins"/>
    <property type="match status" value="1"/>
</dbReference>
<feature type="domain" description="Aminoacyl-transfer RNA synthetases class-II family profile" evidence="8">
    <location>
        <begin position="142"/>
        <end position="570"/>
    </location>
</feature>
<gene>
    <name evidence="7 9" type="primary">aspS</name>
    <name evidence="9" type="ORF">Mal48_17280</name>
</gene>
<dbReference type="OrthoDB" id="9802326at2"/>
<feature type="binding site" evidence="7">
    <location>
        <position position="175"/>
    </location>
    <ligand>
        <name>L-aspartate</name>
        <dbReference type="ChEBI" id="CHEBI:29991"/>
    </ligand>
</feature>
<dbReference type="Gene3D" id="3.30.1360.30">
    <property type="entry name" value="GAD-like domain"/>
    <property type="match status" value="1"/>
</dbReference>
<sequence length="589" mass="66734">MLRTATCGELRADHVGQTVTLCGWADKYRDHGGVVFVDLRDRYGITQIAFRMEESSETQKLAASIRHEDVIQVTGEVVSRGDENKNPKLATGDIEVRTNDLKILNRSLTPPFEPRGEHLANEELRLQYRFIDLRRPALQEMMKVRHQLTTSVRNYFDELGFLDIETPILGRSSPEGARDYLVPSRVHEASFYALPQSPQLFKQILMVAGYDRYYQIARCFRDEDLRADRQPEFTQIDIEMSFVDLEDILSTIDGLLARMVKDVRGTELKTPLPRYTHAEVMERYGTDKPDLRFGMELTDISDLVAESGFGVFKNTVGSGGKVRGLCVKGAADKYSRRILDNDMKKIVGEHGAKGLAYFKVVGNGLESSIAKFFNEDEQKAIVERMGGEDGDLLVYVADKYEVTCAALAALRNHLAKDLELYDPKELNCAWVVEFPLVTRNEEENRWDAEHHPFCAVHPDDLEYFESDPSRIRALSYDLVCNGYEAASGSIRIHDPAVQQKIFDLLNIEAEEAERRFGFLLQALRYGAPPHGGIALGLDRWVMMFMGTDNIRDVIAFPKTQKASDLMMGAPSTVDDHQLRDLHIKVDLPE</sequence>
<comment type="similarity">
    <text evidence="1 7">Belongs to the class-II aminoacyl-tRNA synthetase family. Type 1 subfamily.</text>
</comment>
<dbReference type="PROSITE" id="PS50862">
    <property type="entry name" value="AA_TRNA_LIGASE_II"/>
    <property type="match status" value="1"/>
</dbReference>
<dbReference type="InterPro" id="IPR045864">
    <property type="entry name" value="aa-tRNA-synth_II/BPL/LPL"/>
</dbReference>
<dbReference type="Proteomes" id="UP000315724">
    <property type="component" value="Chromosome"/>
</dbReference>
<evidence type="ECO:0000256" key="3">
    <source>
        <dbReference type="ARBA" id="ARBA00022741"/>
    </source>
</evidence>
<evidence type="ECO:0000256" key="1">
    <source>
        <dbReference type="ARBA" id="ARBA00006303"/>
    </source>
</evidence>
<comment type="subcellular location">
    <subcellularLocation>
        <location evidence="7">Cytoplasm</location>
    </subcellularLocation>
</comment>
<dbReference type="GO" id="GO:0003676">
    <property type="term" value="F:nucleic acid binding"/>
    <property type="evidence" value="ECO:0007669"/>
    <property type="project" value="InterPro"/>
</dbReference>
<dbReference type="InterPro" id="IPR004364">
    <property type="entry name" value="Aa-tRNA-synt_II"/>
</dbReference>
<evidence type="ECO:0000259" key="8">
    <source>
        <dbReference type="PROSITE" id="PS50862"/>
    </source>
</evidence>
<evidence type="ECO:0000313" key="9">
    <source>
        <dbReference type="EMBL" id="QDT32482.1"/>
    </source>
</evidence>
<dbReference type="InterPro" id="IPR006195">
    <property type="entry name" value="aa-tRNA-synth_II"/>
</dbReference>
<dbReference type="InterPro" id="IPR047090">
    <property type="entry name" value="AspRS_core"/>
</dbReference>
<dbReference type="GO" id="GO:0005737">
    <property type="term" value="C:cytoplasm"/>
    <property type="evidence" value="ECO:0007669"/>
    <property type="project" value="UniProtKB-SubCell"/>
</dbReference>
<dbReference type="RefSeq" id="WP_145197772.1">
    <property type="nucleotide sequence ID" value="NZ_CP036267.1"/>
</dbReference>
<dbReference type="GO" id="GO:0005524">
    <property type="term" value="F:ATP binding"/>
    <property type="evidence" value="ECO:0007669"/>
    <property type="project" value="UniProtKB-UniRule"/>
</dbReference>
<comment type="subunit">
    <text evidence="7">Homodimer.</text>
</comment>
<evidence type="ECO:0000256" key="2">
    <source>
        <dbReference type="ARBA" id="ARBA00022598"/>
    </source>
</evidence>
<dbReference type="EMBL" id="CP036267">
    <property type="protein sequence ID" value="QDT32482.1"/>
    <property type="molecule type" value="Genomic_DNA"/>
</dbReference>
<dbReference type="InterPro" id="IPR004365">
    <property type="entry name" value="NA-bd_OB_tRNA"/>
</dbReference>
<feature type="site" description="Important for tRNA non-discrimination" evidence="7">
    <location>
        <position position="31"/>
    </location>
</feature>
<dbReference type="InterPro" id="IPR029351">
    <property type="entry name" value="GAD_dom"/>
</dbReference>
<keyword evidence="2 7" id="KW-0436">Ligase</keyword>
<evidence type="ECO:0000256" key="7">
    <source>
        <dbReference type="HAMAP-Rule" id="MF_00044"/>
    </source>
</evidence>
<organism evidence="9 10">
    <name type="scientific">Thalassoglobus polymorphus</name>
    <dbReference type="NCBI Taxonomy" id="2527994"/>
    <lineage>
        <taxon>Bacteria</taxon>
        <taxon>Pseudomonadati</taxon>
        <taxon>Planctomycetota</taxon>
        <taxon>Planctomycetia</taxon>
        <taxon>Planctomycetales</taxon>
        <taxon>Planctomycetaceae</taxon>
        <taxon>Thalassoglobus</taxon>
    </lineage>
</organism>
<keyword evidence="6 7" id="KW-0030">Aminoacyl-tRNA synthetase</keyword>
<dbReference type="InterPro" id="IPR002312">
    <property type="entry name" value="Asp/Asn-tRNA-synth_IIb"/>
</dbReference>
<feature type="region of interest" description="Aspartate" evidence="7">
    <location>
        <begin position="199"/>
        <end position="202"/>
    </location>
</feature>
<dbReference type="GO" id="GO:0050560">
    <property type="term" value="F:aspartate-tRNA(Asn) ligase activity"/>
    <property type="evidence" value="ECO:0007669"/>
    <property type="project" value="UniProtKB-EC"/>
</dbReference>
<comment type="catalytic activity">
    <reaction evidence="7">
        <text>tRNA(Asx) + L-aspartate + ATP = L-aspartyl-tRNA(Asx) + AMP + diphosphate</text>
        <dbReference type="Rhea" id="RHEA:18349"/>
        <dbReference type="Rhea" id="RHEA-COMP:9710"/>
        <dbReference type="Rhea" id="RHEA-COMP:9711"/>
        <dbReference type="ChEBI" id="CHEBI:29991"/>
        <dbReference type="ChEBI" id="CHEBI:30616"/>
        <dbReference type="ChEBI" id="CHEBI:33019"/>
        <dbReference type="ChEBI" id="CHEBI:78442"/>
        <dbReference type="ChEBI" id="CHEBI:78516"/>
        <dbReference type="ChEBI" id="CHEBI:456215"/>
        <dbReference type="EC" id="6.1.1.23"/>
    </reaction>
</comment>
<dbReference type="SUPFAM" id="SSF50249">
    <property type="entry name" value="Nucleic acid-binding proteins"/>
    <property type="match status" value="1"/>
</dbReference>
<feature type="binding site" evidence="7">
    <location>
        <position position="484"/>
    </location>
    <ligand>
        <name>ATP</name>
        <dbReference type="ChEBI" id="CHEBI:30616"/>
    </ligand>
</feature>
<dbReference type="GO" id="GO:0006422">
    <property type="term" value="P:aspartyl-tRNA aminoacylation"/>
    <property type="evidence" value="ECO:0007669"/>
    <property type="project" value="UniProtKB-UniRule"/>
</dbReference>
<dbReference type="SUPFAM" id="SSF55681">
    <property type="entry name" value="Class II aaRS and biotin synthetases"/>
    <property type="match status" value="1"/>
</dbReference>
<dbReference type="KEGG" id="tpol:Mal48_17280"/>
<dbReference type="PANTHER" id="PTHR22594">
    <property type="entry name" value="ASPARTYL/LYSYL-TRNA SYNTHETASE"/>
    <property type="match status" value="1"/>
</dbReference>
<feature type="binding site" evidence="7">
    <location>
        <position position="450"/>
    </location>
    <ligand>
        <name>L-aspartate</name>
        <dbReference type="ChEBI" id="CHEBI:29991"/>
    </ligand>
</feature>
<dbReference type="AlphaFoldDB" id="A0A517QLG7"/>
<dbReference type="CDD" id="cd00777">
    <property type="entry name" value="AspRS_core"/>
    <property type="match status" value="1"/>
</dbReference>
<feature type="binding site" evidence="7">
    <location>
        <position position="491"/>
    </location>
    <ligand>
        <name>L-aspartate</name>
        <dbReference type="ChEBI" id="CHEBI:29991"/>
    </ligand>
</feature>
<dbReference type="Gene3D" id="3.30.930.10">
    <property type="entry name" value="Bira Bifunctional Protein, Domain 2"/>
    <property type="match status" value="1"/>
</dbReference>
<evidence type="ECO:0000256" key="4">
    <source>
        <dbReference type="ARBA" id="ARBA00022840"/>
    </source>
</evidence>
<comment type="function">
    <text evidence="7">Aspartyl-tRNA synthetase with relaxed tRNA specificity since it is able to aspartylate not only its cognate tRNA(Asp) but also tRNA(Asn). Reaction proceeds in two steps: L-aspartate is first activated by ATP to form Asp-AMP and then transferred to the acceptor end of tRNA(Asp/Asn).</text>
</comment>
<keyword evidence="3 7" id="KW-0547">Nucleotide-binding</keyword>
<name>A0A517QLG7_9PLAN</name>
<dbReference type="HAMAP" id="MF_00044">
    <property type="entry name" value="Asp_tRNA_synth_type1"/>
    <property type="match status" value="1"/>
</dbReference>
<dbReference type="InterPro" id="IPR004115">
    <property type="entry name" value="GAD-like_sf"/>
</dbReference>
<dbReference type="EC" id="6.1.1.23" evidence="7"/>
<dbReference type="Pfam" id="PF00152">
    <property type="entry name" value="tRNA-synt_2"/>
    <property type="match status" value="1"/>
</dbReference>
<accession>A0A517QLG7</accession>
<dbReference type="NCBIfam" id="TIGR00459">
    <property type="entry name" value="aspS_bact"/>
    <property type="match status" value="1"/>
</dbReference>
<protein>
    <recommendedName>
        <fullName evidence="7">Aspartate--tRNA(Asp/Asn) ligase</fullName>
        <ecNumber evidence="7">6.1.1.23</ecNumber>
    </recommendedName>
    <alternativeName>
        <fullName evidence="7">Aspartyl-tRNA synthetase</fullName>
        <shortName evidence="7">AspRS</shortName>
    </alternativeName>
    <alternativeName>
        <fullName evidence="7">Non-discriminating aspartyl-tRNA synthetase</fullName>
        <shortName evidence="7">ND-AspRS</shortName>
    </alternativeName>
</protein>